<evidence type="ECO:0000313" key="3">
    <source>
        <dbReference type="Proteomes" id="UP000789405"/>
    </source>
</evidence>
<feature type="compositionally biased region" description="Acidic residues" evidence="1">
    <location>
        <begin position="199"/>
        <end position="208"/>
    </location>
</feature>
<evidence type="ECO:0000256" key="1">
    <source>
        <dbReference type="SAM" id="MobiDB-lite"/>
    </source>
</evidence>
<proteinExistence type="predicted"/>
<evidence type="ECO:0000313" key="2">
    <source>
        <dbReference type="EMBL" id="CAG8808005.1"/>
    </source>
</evidence>
<reference evidence="2" key="1">
    <citation type="submission" date="2021-06" db="EMBL/GenBank/DDBJ databases">
        <authorList>
            <person name="Kallberg Y."/>
            <person name="Tangrot J."/>
            <person name="Rosling A."/>
        </authorList>
    </citation>
    <scope>NUCLEOTIDE SEQUENCE</scope>
    <source>
        <strain evidence="2">MA453B</strain>
    </source>
</reference>
<protein>
    <submittedName>
        <fullName evidence="2">6429_t:CDS:1</fullName>
    </submittedName>
</protein>
<dbReference type="Proteomes" id="UP000789405">
    <property type="component" value="Unassembled WGS sequence"/>
</dbReference>
<feature type="non-terminal residue" evidence="2">
    <location>
        <position position="470"/>
    </location>
</feature>
<feature type="region of interest" description="Disordered" evidence="1">
    <location>
        <begin position="196"/>
        <end position="249"/>
    </location>
</feature>
<name>A0A9N9K2Y0_9GLOM</name>
<organism evidence="2 3">
    <name type="scientific">Dentiscutata erythropus</name>
    <dbReference type="NCBI Taxonomy" id="1348616"/>
    <lineage>
        <taxon>Eukaryota</taxon>
        <taxon>Fungi</taxon>
        <taxon>Fungi incertae sedis</taxon>
        <taxon>Mucoromycota</taxon>
        <taxon>Glomeromycotina</taxon>
        <taxon>Glomeromycetes</taxon>
        <taxon>Diversisporales</taxon>
        <taxon>Gigasporaceae</taxon>
        <taxon>Dentiscutata</taxon>
    </lineage>
</organism>
<feature type="non-terminal residue" evidence="2">
    <location>
        <position position="1"/>
    </location>
</feature>
<dbReference type="OrthoDB" id="2376431at2759"/>
<dbReference type="AlphaFoldDB" id="A0A9N9K2Y0"/>
<gene>
    <name evidence="2" type="ORF">DERYTH_LOCUS24797</name>
</gene>
<dbReference type="EMBL" id="CAJVPY010043205">
    <property type="protein sequence ID" value="CAG8808005.1"/>
    <property type="molecule type" value="Genomic_DNA"/>
</dbReference>
<feature type="compositionally biased region" description="Acidic residues" evidence="1">
    <location>
        <begin position="230"/>
        <end position="241"/>
    </location>
</feature>
<accession>A0A9N9K2Y0</accession>
<keyword evidence="3" id="KW-1185">Reference proteome</keyword>
<comment type="caution">
    <text evidence="2">The sequence shown here is derived from an EMBL/GenBank/DDBJ whole genome shotgun (WGS) entry which is preliminary data.</text>
</comment>
<sequence>QIDMHKKLYNEELNLLYEQPENLDENENLRPEKMEVFLEKFSNNILATIPALTPTMLQLAGNLYFEDFVTTSSTNSGYPNESNVKLLQFLFRQLLSKDDINNIENERFGINLVDQVCKIMLENIIKLKNENADNNIAENDLREWQRQVTNVLTLSANIEISSKSKALQFLRICNDLISTKLINISDIVDAINIKREPDPDNQELDPDYQELGSDNQELGSDNKEPGSDNQEPDFDNQEPDSDNQGPNHEIELDLDNLENVLSQEFIDRVLELFDNIQSTERVITSKCSFFRRCFDIIPFDSPVRTHLYKIIFGRKPGALIGSIISQILLSEEDFQPGIFIQLMQNARAIINRSPNLTAINTALKENGVDSPIMALCCDVIQNDFFAKWDINDLMKSYCDAINVLCNSNFELLQLVIAVALLKEIINYLWSSLESIQKTDTEPVMFNDEIENIDKVIDEINLAMERPSFLI</sequence>